<feature type="domain" description="PH" evidence="7">
    <location>
        <begin position="1"/>
        <end position="93"/>
    </location>
</feature>
<evidence type="ECO:0000256" key="6">
    <source>
        <dbReference type="SAM" id="MobiDB-lite"/>
    </source>
</evidence>
<evidence type="ECO:0000256" key="2">
    <source>
        <dbReference type="ARBA" id="ARBA00004198"/>
    </source>
</evidence>
<evidence type="ECO:0000256" key="1">
    <source>
        <dbReference type="ARBA" id="ARBA00004170"/>
    </source>
</evidence>
<dbReference type="GO" id="GO:0007032">
    <property type="term" value="P:endosome organization"/>
    <property type="evidence" value="ECO:0007669"/>
    <property type="project" value="TreeGrafter"/>
</dbReference>
<dbReference type="FunFam" id="2.30.29.30:FF:000085">
    <property type="entry name" value="Pleckstrin homology domain-containing family A member 8"/>
    <property type="match status" value="1"/>
</dbReference>
<dbReference type="Pfam" id="PF00169">
    <property type="entry name" value="PH"/>
    <property type="match status" value="1"/>
</dbReference>
<dbReference type="GO" id="GO:0055037">
    <property type="term" value="C:recycling endosome"/>
    <property type="evidence" value="ECO:0007669"/>
    <property type="project" value="TreeGrafter"/>
</dbReference>
<dbReference type="SUPFAM" id="SSF50729">
    <property type="entry name" value="PH domain-like"/>
    <property type="match status" value="1"/>
</dbReference>
<dbReference type="GO" id="GO:0042147">
    <property type="term" value="P:retrograde transport, endosome to Golgi"/>
    <property type="evidence" value="ECO:0007669"/>
    <property type="project" value="TreeGrafter"/>
</dbReference>
<dbReference type="InterPro" id="IPR001849">
    <property type="entry name" value="PH_domain"/>
</dbReference>
<protein>
    <recommendedName>
        <fullName evidence="7">PH domain-containing protein</fullName>
    </recommendedName>
</protein>
<dbReference type="InterPro" id="IPR045188">
    <property type="entry name" value="Boi1/Boi2-like"/>
</dbReference>
<keyword evidence="4" id="KW-0333">Golgi apparatus</keyword>
<name>A0AAD8DTW2_MYTSE</name>
<keyword evidence="3" id="KW-0597">Phosphoprotein</keyword>
<dbReference type="PANTHER" id="PTHR22902:SF27">
    <property type="entry name" value="PLECKSTRIN HOMOLOGY DOMAIN-CONTAINING FAMILY A MEMBER 3"/>
    <property type="match status" value="1"/>
</dbReference>
<dbReference type="GO" id="GO:0016020">
    <property type="term" value="C:membrane"/>
    <property type="evidence" value="ECO:0007669"/>
    <property type="project" value="UniProtKB-SubCell"/>
</dbReference>
<evidence type="ECO:0000313" key="9">
    <source>
        <dbReference type="Proteomes" id="UP001231518"/>
    </source>
</evidence>
<dbReference type="GO" id="GO:0005769">
    <property type="term" value="C:early endosome"/>
    <property type="evidence" value="ECO:0007669"/>
    <property type="project" value="TreeGrafter"/>
</dbReference>
<proteinExistence type="predicted"/>
<feature type="region of interest" description="Disordered" evidence="6">
    <location>
        <begin position="186"/>
        <end position="212"/>
    </location>
</feature>
<dbReference type="InterPro" id="IPR011993">
    <property type="entry name" value="PH-like_dom_sf"/>
</dbReference>
<keyword evidence="5" id="KW-0472">Membrane</keyword>
<keyword evidence="9" id="KW-1185">Reference proteome</keyword>
<comment type="subcellular location">
    <subcellularLocation>
        <location evidence="2">Golgi apparatus</location>
        <location evidence="2">trans-Golgi network membrane</location>
    </subcellularLocation>
    <subcellularLocation>
        <location evidence="1">Membrane</location>
        <topology evidence="1">Peripheral membrane protein</topology>
    </subcellularLocation>
</comment>
<reference evidence="8" key="1">
    <citation type="submission" date="2023-03" db="EMBL/GenBank/DDBJ databases">
        <title>Chromosome-level genomes of two armyworms, Mythimna separata and Mythimna loreyi, provide insights into the biosynthesis and reception of sex pheromones.</title>
        <authorList>
            <person name="Zhao H."/>
        </authorList>
    </citation>
    <scope>NUCLEOTIDE SEQUENCE</scope>
    <source>
        <strain evidence="8">BeijingLab</strain>
        <tissue evidence="8">Pupa</tissue>
    </source>
</reference>
<dbReference type="AlphaFoldDB" id="A0AAD8DTW2"/>
<dbReference type="PANTHER" id="PTHR22902">
    <property type="entry name" value="SESQUIPEDALIAN"/>
    <property type="match status" value="1"/>
</dbReference>
<dbReference type="PROSITE" id="PS50003">
    <property type="entry name" value="PH_DOMAIN"/>
    <property type="match status" value="1"/>
</dbReference>
<evidence type="ECO:0000313" key="8">
    <source>
        <dbReference type="EMBL" id="KAJ8722820.1"/>
    </source>
</evidence>
<feature type="compositionally biased region" description="Polar residues" evidence="6">
    <location>
        <begin position="189"/>
        <end position="212"/>
    </location>
</feature>
<organism evidence="8 9">
    <name type="scientific">Mythimna separata</name>
    <name type="common">Oriental armyworm</name>
    <name type="synonym">Pseudaletia separata</name>
    <dbReference type="NCBI Taxonomy" id="271217"/>
    <lineage>
        <taxon>Eukaryota</taxon>
        <taxon>Metazoa</taxon>
        <taxon>Ecdysozoa</taxon>
        <taxon>Arthropoda</taxon>
        <taxon>Hexapoda</taxon>
        <taxon>Insecta</taxon>
        <taxon>Pterygota</taxon>
        <taxon>Neoptera</taxon>
        <taxon>Endopterygota</taxon>
        <taxon>Lepidoptera</taxon>
        <taxon>Glossata</taxon>
        <taxon>Ditrysia</taxon>
        <taxon>Noctuoidea</taxon>
        <taxon>Noctuidae</taxon>
        <taxon>Noctuinae</taxon>
        <taxon>Hadenini</taxon>
        <taxon>Mythimna</taxon>
    </lineage>
</organism>
<dbReference type="CDD" id="cd01247">
    <property type="entry name" value="PH_FAPP1_FAPP2"/>
    <property type="match status" value="1"/>
</dbReference>
<dbReference type="SMART" id="SM00233">
    <property type="entry name" value="PH"/>
    <property type="match status" value="1"/>
</dbReference>
<evidence type="ECO:0000256" key="4">
    <source>
        <dbReference type="ARBA" id="ARBA00023034"/>
    </source>
</evidence>
<dbReference type="Proteomes" id="UP001231518">
    <property type="component" value="Chromosome 15"/>
</dbReference>
<dbReference type="Gene3D" id="2.30.29.30">
    <property type="entry name" value="Pleckstrin-homology domain (PH domain)/Phosphotyrosine-binding domain (PTB)"/>
    <property type="match status" value="1"/>
</dbReference>
<evidence type="ECO:0000256" key="5">
    <source>
        <dbReference type="ARBA" id="ARBA00023136"/>
    </source>
</evidence>
<gene>
    <name evidence="8" type="ORF">PYW07_004000</name>
</gene>
<dbReference type="GO" id="GO:0005802">
    <property type="term" value="C:trans-Golgi network"/>
    <property type="evidence" value="ECO:0007669"/>
    <property type="project" value="TreeGrafter"/>
</dbReference>
<comment type="caution">
    <text evidence="8">The sequence shown here is derived from an EMBL/GenBank/DDBJ whole genome shotgun (WGS) entry which is preliminary data.</text>
</comment>
<evidence type="ECO:0000259" key="7">
    <source>
        <dbReference type="PROSITE" id="PS50003"/>
    </source>
</evidence>
<sequence length="212" mass="23740">MEGVLWKWTNYWNGWQTRWFVLENGIISYYKSQEEVSQGCKGSVKVSVCQINVNAIDSTRLDLVIPGQQHMYLRAPSPQDRQKWLVALGSAKACVDSKELKAAALEDTNSLGHKKSELRLYCDLMMQQVHAVKSAANSEGGPDTQTIEDASSLLTATCDTFIRTLEDIMRLTSHAGMNSVPFEMPIPNITKNNSSNKTPRQSISRTVSQENR</sequence>
<dbReference type="GO" id="GO:0001881">
    <property type="term" value="P:receptor recycling"/>
    <property type="evidence" value="ECO:0007669"/>
    <property type="project" value="TreeGrafter"/>
</dbReference>
<accession>A0AAD8DTW2</accession>
<evidence type="ECO:0000256" key="3">
    <source>
        <dbReference type="ARBA" id="ARBA00022553"/>
    </source>
</evidence>
<dbReference type="EMBL" id="JARGEI010000012">
    <property type="protein sequence ID" value="KAJ8722820.1"/>
    <property type="molecule type" value="Genomic_DNA"/>
</dbReference>
<dbReference type="GO" id="GO:0005829">
    <property type="term" value="C:cytosol"/>
    <property type="evidence" value="ECO:0007669"/>
    <property type="project" value="GOC"/>
</dbReference>